<reference evidence="2 3" key="1">
    <citation type="journal article" date="2012" name="Proc. Natl. Acad. Sci. U.S.A.">
        <title>Comparative genomics of Ceriporiopsis subvermispora and Phanerochaete chrysosporium provide insight into selective ligninolysis.</title>
        <authorList>
            <person name="Fernandez-Fueyo E."/>
            <person name="Ruiz-Duenas F.J."/>
            <person name="Ferreira P."/>
            <person name="Floudas D."/>
            <person name="Hibbett D.S."/>
            <person name="Canessa P."/>
            <person name="Larrondo L.F."/>
            <person name="James T.Y."/>
            <person name="Seelenfreund D."/>
            <person name="Lobos S."/>
            <person name="Polanco R."/>
            <person name="Tello M."/>
            <person name="Honda Y."/>
            <person name="Watanabe T."/>
            <person name="Watanabe T."/>
            <person name="Ryu J.S."/>
            <person name="Kubicek C.P."/>
            <person name="Schmoll M."/>
            <person name="Gaskell J."/>
            <person name="Hammel K.E."/>
            <person name="St John F.J."/>
            <person name="Vanden Wymelenberg A."/>
            <person name="Sabat G."/>
            <person name="Splinter BonDurant S."/>
            <person name="Syed K."/>
            <person name="Yadav J.S."/>
            <person name="Doddapaneni H."/>
            <person name="Subramanian V."/>
            <person name="Lavin J.L."/>
            <person name="Oguiza J.A."/>
            <person name="Perez G."/>
            <person name="Pisabarro A.G."/>
            <person name="Ramirez L."/>
            <person name="Santoyo F."/>
            <person name="Master E."/>
            <person name="Coutinho P.M."/>
            <person name="Henrissat B."/>
            <person name="Lombard V."/>
            <person name="Magnuson J.K."/>
            <person name="Kuees U."/>
            <person name="Hori C."/>
            <person name="Igarashi K."/>
            <person name="Samejima M."/>
            <person name="Held B.W."/>
            <person name="Barry K.W."/>
            <person name="LaButti K.M."/>
            <person name="Lapidus A."/>
            <person name="Lindquist E.A."/>
            <person name="Lucas S.M."/>
            <person name="Riley R."/>
            <person name="Salamov A.A."/>
            <person name="Hoffmeister D."/>
            <person name="Schwenk D."/>
            <person name="Hadar Y."/>
            <person name="Yarden O."/>
            <person name="de Vries R.P."/>
            <person name="Wiebenga A."/>
            <person name="Stenlid J."/>
            <person name="Eastwood D."/>
            <person name="Grigoriev I.V."/>
            <person name="Berka R.M."/>
            <person name="Blanchette R.A."/>
            <person name="Kersten P."/>
            <person name="Martinez A.T."/>
            <person name="Vicuna R."/>
            <person name="Cullen D."/>
        </authorList>
    </citation>
    <scope>NUCLEOTIDE SEQUENCE [LARGE SCALE GENOMIC DNA]</scope>
    <source>
        <strain evidence="2 3">B</strain>
    </source>
</reference>
<keyword evidence="3" id="KW-1185">Reference proteome</keyword>
<feature type="region of interest" description="Disordered" evidence="1">
    <location>
        <begin position="174"/>
        <end position="201"/>
    </location>
</feature>
<dbReference type="EMBL" id="KB445795">
    <property type="protein sequence ID" value="EMD38421.1"/>
    <property type="molecule type" value="Genomic_DNA"/>
</dbReference>
<accession>M2RI22</accession>
<gene>
    <name evidence="2" type="ORF">CERSUDRAFT_113578</name>
</gene>
<organism evidence="2 3">
    <name type="scientific">Ceriporiopsis subvermispora (strain B)</name>
    <name type="common">White-rot fungus</name>
    <name type="synonym">Gelatoporia subvermispora</name>
    <dbReference type="NCBI Taxonomy" id="914234"/>
    <lineage>
        <taxon>Eukaryota</taxon>
        <taxon>Fungi</taxon>
        <taxon>Dikarya</taxon>
        <taxon>Basidiomycota</taxon>
        <taxon>Agaricomycotina</taxon>
        <taxon>Agaricomycetes</taxon>
        <taxon>Polyporales</taxon>
        <taxon>Gelatoporiaceae</taxon>
        <taxon>Gelatoporia</taxon>
    </lineage>
</organism>
<name>M2RI22_CERS8</name>
<dbReference type="Proteomes" id="UP000016930">
    <property type="component" value="Unassembled WGS sequence"/>
</dbReference>
<dbReference type="Gene3D" id="1.10.238.10">
    <property type="entry name" value="EF-hand"/>
    <property type="match status" value="1"/>
</dbReference>
<evidence type="ECO:0000313" key="2">
    <source>
        <dbReference type="EMBL" id="EMD38421.1"/>
    </source>
</evidence>
<evidence type="ECO:0000313" key="3">
    <source>
        <dbReference type="Proteomes" id="UP000016930"/>
    </source>
</evidence>
<feature type="compositionally biased region" description="Polar residues" evidence="1">
    <location>
        <begin position="190"/>
        <end position="201"/>
    </location>
</feature>
<proteinExistence type="predicted"/>
<evidence type="ECO:0008006" key="4">
    <source>
        <dbReference type="Google" id="ProtNLM"/>
    </source>
</evidence>
<dbReference type="OrthoDB" id="26525at2759"/>
<dbReference type="AlphaFoldDB" id="M2RI22"/>
<sequence length="201" mass="22476">MSRNLEDFRLDSPRLETPEPDSRQGRRNIVEDGVQLLDDEGAISEQFEICLKHIFARYCTPPPPRPSPSSAGQISLLAPPEGAYLTTDGLDAWAKDTNGQPFDDATKEELLEFMDVTDDGGLTLKGFMQIYQLQTENDEEETWKDLSKHGFDRSLKLVTTRREATDAEQQYAAWVDSTERHHEDGPVSSGVRSTNPTTGSS</sequence>
<protein>
    <recommendedName>
        <fullName evidence="4">EF-hand domain-containing protein</fullName>
    </recommendedName>
</protein>
<dbReference type="HOGENOM" id="CLU_103874_2_0_1"/>
<feature type="region of interest" description="Disordered" evidence="1">
    <location>
        <begin position="1"/>
        <end position="29"/>
    </location>
</feature>
<evidence type="ECO:0000256" key="1">
    <source>
        <dbReference type="SAM" id="MobiDB-lite"/>
    </source>
</evidence>